<evidence type="ECO:0000256" key="1">
    <source>
        <dbReference type="SAM" id="MobiDB-lite"/>
    </source>
</evidence>
<accession>A0AAQ4DV76</accession>
<evidence type="ECO:0000313" key="2">
    <source>
        <dbReference type="EMBL" id="KAK8766366.1"/>
    </source>
</evidence>
<dbReference type="AlphaFoldDB" id="A0AAQ4DV76"/>
<reference evidence="2 3" key="1">
    <citation type="journal article" date="2023" name="Arcadia Sci">
        <title>De novo assembly of a long-read Amblyomma americanum tick genome.</title>
        <authorList>
            <person name="Chou S."/>
            <person name="Poskanzer K.E."/>
            <person name="Rollins M."/>
            <person name="Thuy-Boun P.S."/>
        </authorList>
    </citation>
    <scope>NUCLEOTIDE SEQUENCE [LARGE SCALE GENOMIC DNA]</scope>
    <source>
        <strain evidence="2">F_SG_1</strain>
        <tissue evidence="2">Salivary glands</tissue>
    </source>
</reference>
<protein>
    <submittedName>
        <fullName evidence="2">Uncharacterized protein</fullName>
    </submittedName>
</protein>
<comment type="caution">
    <text evidence="2">The sequence shown here is derived from an EMBL/GenBank/DDBJ whole genome shotgun (WGS) entry which is preliminary data.</text>
</comment>
<gene>
    <name evidence="2" type="ORF">V5799_006853</name>
</gene>
<name>A0AAQ4DV76_AMBAM</name>
<feature type="region of interest" description="Disordered" evidence="1">
    <location>
        <begin position="1"/>
        <end position="35"/>
    </location>
</feature>
<sequence length="113" mass="12451">MVASAPRAVSDGRSYTSSPGSSVANTSRPSEHEQQKLRLLQTILMRVEHQGQQLDAILQRLSSSTPQSSCMTEDLENKTGAIKENFAEATRNDVESVIKVWLRHLGAKLKKTS</sequence>
<keyword evidence="3" id="KW-1185">Reference proteome</keyword>
<feature type="compositionally biased region" description="Polar residues" evidence="1">
    <location>
        <begin position="13"/>
        <end position="28"/>
    </location>
</feature>
<dbReference type="EMBL" id="JARKHS020026414">
    <property type="protein sequence ID" value="KAK8766366.1"/>
    <property type="molecule type" value="Genomic_DNA"/>
</dbReference>
<organism evidence="2 3">
    <name type="scientific">Amblyomma americanum</name>
    <name type="common">Lone star tick</name>
    <dbReference type="NCBI Taxonomy" id="6943"/>
    <lineage>
        <taxon>Eukaryota</taxon>
        <taxon>Metazoa</taxon>
        <taxon>Ecdysozoa</taxon>
        <taxon>Arthropoda</taxon>
        <taxon>Chelicerata</taxon>
        <taxon>Arachnida</taxon>
        <taxon>Acari</taxon>
        <taxon>Parasitiformes</taxon>
        <taxon>Ixodida</taxon>
        <taxon>Ixodoidea</taxon>
        <taxon>Ixodidae</taxon>
        <taxon>Amblyomminae</taxon>
        <taxon>Amblyomma</taxon>
    </lineage>
</organism>
<proteinExistence type="predicted"/>
<dbReference type="Proteomes" id="UP001321473">
    <property type="component" value="Unassembled WGS sequence"/>
</dbReference>
<evidence type="ECO:0000313" key="3">
    <source>
        <dbReference type="Proteomes" id="UP001321473"/>
    </source>
</evidence>